<evidence type="ECO:0000313" key="2">
    <source>
        <dbReference type="Proteomes" id="UP001596189"/>
    </source>
</evidence>
<dbReference type="InterPro" id="IPR043755">
    <property type="entry name" value="DUF5701"/>
</dbReference>
<dbReference type="RefSeq" id="WP_345716753.1">
    <property type="nucleotide sequence ID" value="NZ_BAABFP010000005.1"/>
</dbReference>
<dbReference type="Proteomes" id="UP001596189">
    <property type="component" value="Unassembled WGS sequence"/>
</dbReference>
<dbReference type="EMBL" id="JBHSRD010000002">
    <property type="protein sequence ID" value="MFC6005880.1"/>
    <property type="molecule type" value="Genomic_DNA"/>
</dbReference>
<dbReference type="Pfam" id="PF18959">
    <property type="entry name" value="DUF5701"/>
    <property type="match status" value="1"/>
</dbReference>
<proteinExistence type="predicted"/>
<reference evidence="2" key="1">
    <citation type="journal article" date="2019" name="Int. J. Syst. Evol. Microbiol.">
        <title>The Global Catalogue of Microorganisms (GCM) 10K type strain sequencing project: providing services to taxonomists for standard genome sequencing and annotation.</title>
        <authorList>
            <consortium name="The Broad Institute Genomics Platform"/>
            <consortium name="The Broad Institute Genome Sequencing Center for Infectious Disease"/>
            <person name="Wu L."/>
            <person name="Ma J."/>
        </authorList>
    </citation>
    <scope>NUCLEOTIDE SEQUENCE [LARGE SCALE GENOMIC DNA]</scope>
    <source>
        <strain evidence="2">KACC 14249</strain>
    </source>
</reference>
<sequence length="212" mass="22783">MTQEIATEIDRQLDVLVGKGYPALAGLGEGEFRALADPVRVAAADVVPAAPSEQQVTFLLVTTRDVVPAEDAMPLTTLLGSTKPGVVDRNHGDGDLAGYLPIDAVRLPAARLYALVDVERGEEFCDVRPQDALPVVLGRGRTPLTIDEGVALVTQFPQVLQTNRCFMLSGSRRHDKRVPALWIGQGAPKLGWCWDGNPHSWLGTASVGRRLG</sequence>
<evidence type="ECO:0000313" key="1">
    <source>
        <dbReference type="EMBL" id="MFC6005880.1"/>
    </source>
</evidence>
<accession>A0ABW1JAB9</accession>
<organism evidence="1 2">
    <name type="scientific">Angustibacter luteus</name>
    <dbReference type="NCBI Taxonomy" id="658456"/>
    <lineage>
        <taxon>Bacteria</taxon>
        <taxon>Bacillati</taxon>
        <taxon>Actinomycetota</taxon>
        <taxon>Actinomycetes</taxon>
        <taxon>Kineosporiales</taxon>
        <taxon>Kineosporiaceae</taxon>
    </lineage>
</organism>
<comment type="caution">
    <text evidence="1">The sequence shown here is derived from an EMBL/GenBank/DDBJ whole genome shotgun (WGS) entry which is preliminary data.</text>
</comment>
<gene>
    <name evidence="1" type="ORF">ACFQDO_01950</name>
</gene>
<name>A0ABW1JAB9_9ACTN</name>
<keyword evidence="2" id="KW-1185">Reference proteome</keyword>
<protein>
    <submittedName>
        <fullName evidence="1">DUF5701 family protein</fullName>
    </submittedName>
</protein>